<accession>A0ABT8F186</accession>
<keyword evidence="1" id="KW-0732">Signal</keyword>
<evidence type="ECO:0000313" key="2">
    <source>
        <dbReference type="EMBL" id="MDN4164119.1"/>
    </source>
</evidence>
<evidence type="ECO:0000313" key="3">
    <source>
        <dbReference type="Proteomes" id="UP001168552"/>
    </source>
</evidence>
<feature type="chain" id="PRO_5046665889" description="Porin" evidence="1">
    <location>
        <begin position="25"/>
        <end position="620"/>
    </location>
</feature>
<dbReference type="Proteomes" id="UP001168552">
    <property type="component" value="Unassembled WGS sequence"/>
</dbReference>
<reference evidence="2" key="1">
    <citation type="submission" date="2023-06" db="EMBL/GenBank/DDBJ databases">
        <title>Cytophagales bacterium Strain LB-30, isolated from soil.</title>
        <authorList>
            <person name="Liu B."/>
        </authorList>
    </citation>
    <scope>NUCLEOTIDE SEQUENCE</scope>
    <source>
        <strain evidence="2">LB-30</strain>
    </source>
</reference>
<dbReference type="RefSeq" id="WP_320002645.1">
    <property type="nucleotide sequence ID" value="NZ_JAUHJS010000001.1"/>
</dbReference>
<evidence type="ECO:0008006" key="4">
    <source>
        <dbReference type="Google" id="ProtNLM"/>
    </source>
</evidence>
<comment type="caution">
    <text evidence="2">The sequence shown here is derived from an EMBL/GenBank/DDBJ whole genome shotgun (WGS) entry which is preliminary data.</text>
</comment>
<protein>
    <recommendedName>
        <fullName evidence="4">Porin</fullName>
    </recommendedName>
</protein>
<gene>
    <name evidence="2" type="ORF">QWY31_01335</name>
</gene>
<proteinExistence type="predicted"/>
<sequence length="620" mass="72023">MHNCVFLRVIFKRLFLLFGFFCLAAVGQAQILDDSTKLVYGPTTTRYFYQDNIKYNQPIALPIDTLVKNMHRWTNINRFDNKVQDLGNVGTPTRFLYFQMPEVTGLSSGYSTFDIYFKSPKDFRYYDSKSPYTEVNALIGGLGRSIADVRFARNVNPNWNVGFDFVQYNTDKQLGPASRGDRNVSSTGYDFHTNYKSKNGKYVALGHLSRNYQRVFETGGIKPLPEDEIPADLFEYRNEVRNLDNSQSRQLKINHHIYHQYSLAKALQVYHEMDRTNERNYFYVYPLSTTTDTEYLGQPLIRNDSTLDSNIFKVFQNEVGVKGDVGPVFYSGFVKKRDVLYDHKYISDQRATEYYAGGSVRIDFADDFYVGGRIEVQDNGNNSIKAELQNKWLSGYYQRASYTPGFLYQRFFGNYYQWDNSMVAVNADKIYAQASLRLPMLTFEPNVTLTNLLRPVYFNEEKQPDQASGAVQILSPGTKLNFTFGAFHWDNEVIYTQLAGTSQDVVRIPDWFVNSNFYFYKDLFDSKMELQAGVDAHYRSAYYANGYDPITQQFHLQNDFLCNEVIWTDIYVNFKISRVLVLAKFTHANMGRQGEGYFLTPYYAGQRRTFDIGVKWQFFD</sequence>
<feature type="signal peptide" evidence="1">
    <location>
        <begin position="1"/>
        <end position="24"/>
    </location>
</feature>
<dbReference type="EMBL" id="JAUHJS010000001">
    <property type="protein sequence ID" value="MDN4164119.1"/>
    <property type="molecule type" value="Genomic_DNA"/>
</dbReference>
<name>A0ABT8F186_9BACT</name>
<dbReference type="InterPro" id="IPR025631">
    <property type="entry name" value="Porin_10"/>
</dbReference>
<evidence type="ECO:0000256" key="1">
    <source>
        <dbReference type="SAM" id="SignalP"/>
    </source>
</evidence>
<dbReference type="Pfam" id="PF14121">
    <property type="entry name" value="Porin_10"/>
    <property type="match status" value="1"/>
</dbReference>
<organism evidence="2 3">
    <name type="scientific">Shiella aurantiaca</name>
    <dbReference type="NCBI Taxonomy" id="3058365"/>
    <lineage>
        <taxon>Bacteria</taxon>
        <taxon>Pseudomonadati</taxon>
        <taxon>Bacteroidota</taxon>
        <taxon>Cytophagia</taxon>
        <taxon>Cytophagales</taxon>
        <taxon>Shiellaceae</taxon>
        <taxon>Shiella</taxon>
    </lineage>
</organism>
<keyword evidence="3" id="KW-1185">Reference proteome</keyword>